<evidence type="ECO:0000256" key="2">
    <source>
        <dbReference type="ARBA" id="ARBA00005679"/>
    </source>
</evidence>
<dbReference type="EMBL" id="BRYA01000186">
    <property type="protein sequence ID" value="GMI43001.1"/>
    <property type="molecule type" value="Genomic_DNA"/>
</dbReference>
<evidence type="ECO:0000256" key="5">
    <source>
        <dbReference type="ARBA" id="ARBA00023180"/>
    </source>
</evidence>
<organism evidence="7 8">
    <name type="scientific">Triparma columacea</name>
    <dbReference type="NCBI Taxonomy" id="722753"/>
    <lineage>
        <taxon>Eukaryota</taxon>
        <taxon>Sar</taxon>
        <taxon>Stramenopiles</taxon>
        <taxon>Ochrophyta</taxon>
        <taxon>Bolidophyceae</taxon>
        <taxon>Parmales</taxon>
        <taxon>Triparmaceae</taxon>
        <taxon>Triparma</taxon>
    </lineage>
</organism>
<dbReference type="InterPro" id="IPR004911">
    <property type="entry name" value="Interferon-induced_GILT"/>
</dbReference>
<dbReference type="Proteomes" id="UP001165065">
    <property type="component" value="Unassembled WGS sequence"/>
</dbReference>
<protein>
    <recommendedName>
        <fullName evidence="9">Gamma-interferon-inducible lysosomal thiol reductase</fullName>
    </recommendedName>
</protein>
<dbReference type="PANTHER" id="PTHR13234:SF8">
    <property type="entry name" value="GAMMA-INTERFERON-INDUCIBLE LYSOSOMAL THIOL REDUCTASE"/>
    <property type="match status" value="1"/>
</dbReference>
<dbReference type="Gene3D" id="3.40.30.10">
    <property type="entry name" value="Glutaredoxin"/>
    <property type="match status" value="1"/>
</dbReference>
<feature type="chain" id="PRO_5040765596" description="Gamma-interferon-inducible lysosomal thiol reductase" evidence="6">
    <location>
        <begin position="18"/>
        <end position="209"/>
    </location>
</feature>
<comment type="subcellular location">
    <subcellularLocation>
        <location evidence="1">Secreted</location>
    </subcellularLocation>
</comment>
<feature type="signal peptide" evidence="6">
    <location>
        <begin position="1"/>
        <end position="17"/>
    </location>
</feature>
<dbReference type="AlphaFoldDB" id="A0A9W7GCC6"/>
<evidence type="ECO:0008006" key="9">
    <source>
        <dbReference type="Google" id="ProtNLM"/>
    </source>
</evidence>
<proteinExistence type="inferred from homology"/>
<reference evidence="8" key="1">
    <citation type="journal article" date="2023" name="Commun. Biol.">
        <title>Genome analysis of Parmales, the sister group of diatoms, reveals the evolutionary specialization of diatoms from phago-mixotrophs to photoautotrophs.</title>
        <authorList>
            <person name="Ban H."/>
            <person name="Sato S."/>
            <person name="Yoshikawa S."/>
            <person name="Yamada K."/>
            <person name="Nakamura Y."/>
            <person name="Ichinomiya M."/>
            <person name="Sato N."/>
            <person name="Blanc-Mathieu R."/>
            <person name="Endo H."/>
            <person name="Kuwata A."/>
            <person name="Ogata H."/>
        </authorList>
    </citation>
    <scope>NUCLEOTIDE SEQUENCE [LARGE SCALE GENOMIC DNA]</scope>
</reference>
<keyword evidence="8" id="KW-1185">Reference proteome</keyword>
<evidence type="ECO:0000313" key="7">
    <source>
        <dbReference type="EMBL" id="GMI43001.1"/>
    </source>
</evidence>
<keyword evidence="5" id="KW-0325">Glycoprotein</keyword>
<dbReference type="GO" id="GO:0016671">
    <property type="term" value="F:oxidoreductase activity, acting on a sulfur group of donors, disulfide as acceptor"/>
    <property type="evidence" value="ECO:0007669"/>
    <property type="project" value="InterPro"/>
</dbReference>
<dbReference type="Pfam" id="PF03227">
    <property type="entry name" value="GILT"/>
    <property type="match status" value="1"/>
</dbReference>
<dbReference type="PANTHER" id="PTHR13234">
    <property type="entry name" value="GAMMA-INTERFERON INDUCIBLE LYSOSOMAL THIOL REDUCTASE GILT"/>
    <property type="match status" value="1"/>
</dbReference>
<gene>
    <name evidence="7" type="ORF">TrCOL_g6935</name>
</gene>
<name>A0A9W7GCC6_9STRA</name>
<keyword evidence="3" id="KW-0964">Secreted</keyword>
<dbReference type="OrthoDB" id="191451at2759"/>
<comment type="caution">
    <text evidence="7">The sequence shown here is derived from an EMBL/GenBank/DDBJ whole genome shotgun (WGS) entry which is preliminary data.</text>
</comment>
<accession>A0A9W7GCC6</accession>
<evidence type="ECO:0000256" key="1">
    <source>
        <dbReference type="ARBA" id="ARBA00004613"/>
    </source>
</evidence>
<dbReference type="GO" id="GO:0005576">
    <property type="term" value="C:extracellular region"/>
    <property type="evidence" value="ECO:0007669"/>
    <property type="project" value="UniProtKB-SubCell"/>
</dbReference>
<evidence type="ECO:0000256" key="3">
    <source>
        <dbReference type="ARBA" id="ARBA00022525"/>
    </source>
</evidence>
<evidence type="ECO:0000256" key="6">
    <source>
        <dbReference type="SAM" id="SignalP"/>
    </source>
</evidence>
<evidence type="ECO:0000256" key="4">
    <source>
        <dbReference type="ARBA" id="ARBA00022729"/>
    </source>
</evidence>
<comment type="similarity">
    <text evidence="2">Belongs to the GILT family.</text>
</comment>
<keyword evidence="4 6" id="KW-0732">Signal</keyword>
<sequence>MKFVAAILSLVAGSAIAATDPVEVLVCVEALCPSCEGFVTDYLIPTASIPGMKDIMKVTYVPFGNAKIDLDAKTVTCQHGDTECFANSYEQCAIDIYPDQDDFLPFVGCVAAIPTQFKMSQDSSFEACAESAGLDFGVIKTCHDDPDRAWDLQVSNSELTPADHEYTPWIVVDGELYDNSSHDLQKAVCDAYAAKGGDGGDACKTAMVM</sequence>
<evidence type="ECO:0000313" key="8">
    <source>
        <dbReference type="Proteomes" id="UP001165065"/>
    </source>
</evidence>